<dbReference type="AlphaFoldDB" id="A0A4Y2GNN5"/>
<reference evidence="1 2" key="1">
    <citation type="journal article" date="2019" name="Sci. Rep.">
        <title>Orb-weaving spider Araneus ventricosus genome elucidates the spidroin gene catalogue.</title>
        <authorList>
            <person name="Kono N."/>
            <person name="Nakamura H."/>
            <person name="Ohtoshi R."/>
            <person name="Moran D.A.P."/>
            <person name="Shinohara A."/>
            <person name="Yoshida Y."/>
            <person name="Fujiwara M."/>
            <person name="Mori M."/>
            <person name="Tomita M."/>
            <person name="Arakawa K."/>
        </authorList>
    </citation>
    <scope>NUCLEOTIDE SEQUENCE [LARGE SCALE GENOMIC DNA]</scope>
</reference>
<protein>
    <submittedName>
        <fullName evidence="1">Uncharacterized protein</fullName>
    </submittedName>
</protein>
<keyword evidence="2" id="KW-1185">Reference proteome</keyword>
<proteinExistence type="predicted"/>
<accession>A0A4Y2GNN5</accession>
<gene>
    <name evidence="1" type="ORF">AVEN_56403_1</name>
</gene>
<organism evidence="1 2">
    <name type="scientific">Araneus ventricosus</name>
    <name type="common">Orbweaver spider</name>
    <name type="synonym">Epeira ventricosa</name>
    <dbReference type="NCBI Taxonomy" id="182803"/>
    <lineage>
        <taxon>Eukaryota</taxon>
        <taxon>Metazoa</taxon>
        <taxon>Ecdysozoa</taxon>
        <taxon>Arthropoda</taxon>
        <taxon>Chelicerata</taxon>
        <taxon>Arachnida</taxon>
        <taxon>Araneae</taxon>
        <taxon>Araneomorphae</taxon>
        <taxon>Entelegynae</taxon>
        <taxon>Araneoidea</taxon>
        <taxon>Araneidae</taxon>
        <taxon>Araneus</taxon>
    </lineage>
</organism>
<evidence type="ECO:0000313" key="1">
    <source>
        <dbReference type="EMBL" id="GBM53704.1"/>
    </source>
</evidence>
<dbReference type="Proteomes" id="UP000499080">
    <property type="component" value="Unassembled WGS sequence"/>
</dbReference>
<name>A0A4Y2GNN5_ARAVE</name>
<dbReference type="EMBL" id="BGPR01001430">
    <property type="protein sequence ID" value="GBM53704.1"/>
    <property type="molecule type" value="Genomic_DNA"/>
</dbReference>
<evidence type="ECO:0000313" key="2">
    <source>
        <dbReference type="Proteomes" id="UP000499080"/>
    </source>
</evidence>
<sequence length="112" mass="12837">MGTKLKEKRKALKAKKKLILNSIENPVPSTSSANNEGTNCPGCEHTCDEDWIQYCKEWWHEKCPSYEGSLQASLYATTAKFSGCVLLDSCPEYSYPPRRVRVLIWHFFPYVS</sequence>
<comment type="caution">
    <text evidence="1">The sequence shown here is derived from an EMBL/GenBank/DDBJ whole genome shotgun (WGS) entry which is preliminary data.</text>
</comment>